<gene>
    <name evidence="10" type="ORF">CLUMA_CG005979</name>
</gene>
<proteinExistence type="inferred from homology"/>
<evidence type="ECO:0000256" key="5">
    <source>
        <dbReference type="ARBA" id="ARBA00023002"/>
    </source>
</evidence>
<dbReference type="GO" id="GO:0004497">
    <property type="term" value="F:monooxygenase activity"/>
    <property type="evidence" value="ECO:0007669"/>
    <property type="project" value="UniProtKB-KW"/>
</dbReference>
<dbReference type="STRING" id="568069.A0A1J1I211"/>
<comment type="cofactor">
    <cofactor evidence="1 8">
        <name>heme</name>
        <dbReference type="ChEBI" id="CHEBI:30413"/>
    </cofactor>
</comment>
<evidence type="ECO:0000313" key="11">
    <source>
        <dbReference type="Proteomes" id="UP000183832"/>
    </source>
</evidence>
<dbReference type="Proteomes" id="UP000183832">
    <property type="component" value="Unassembled WGS sequence"/>
</dbReference>
<evidence type="ECO:0000256" key="9">
    <source>
        <dbReference type="RuleBase" id="RU000461"/>
    </source>
</evidence>
<dbReference type="InterPro" id="IPR017972">
    <property type="entry name" value="Cyt_P450_CS"/>
</dbReference>
<dbReference type="GO" id="GO:0005506">
    <property type="term" value="F:iron ion binding"/>
    <property type="evidence" value="ECO:0007669"/>
    <property type="project" value="InterPro"/>
</dbReference>
<evidence type="ECO:0000256" key="6">
    <source>
        <dbReference type="ARBA" id="ARBA00023004"/>
    </source>
</evidence>
<keyword evidence="3 8" id="KW-0349">Heme</keyword>
<keyword evidence="4 8" id="KW-0479">Metal-binding</keyword>
<dbReference type="InterPro" id="IPR036396">
    <property type="entry name" value="Cyt_P450_sf"/>
</dbReference>
<evidence type="ECO:0000256" key="8">
    <source>
        <dbReference type="PIRSR" id="PIRSR602401-1"/>
    </source>
</evidence>
<dbReference type="PROSITE" id="PS00086">
    <property type="entry name" value="CYTOCHROME_P450"/>
    <property type="match status" value="1"/>
</dbReference>
<dbReference type="PANTHER" id="PTHR24291:SF50">
    <property type="entry name" value="BIFUNCTIONAL ALBAFLAVENONE MONOOXYGENASE_TERPENE SYNTHASE"/>
    <property type="match status" value="1"/>
</dbReference>
<dbReference type="PANTHER" id="PTHR24291">
    <property type="entry name" value="CYTOCHROME P450 FAMILY 4"/>
    <property type="match status" value="1"/>
</dbReference>
<dbReference type="GO" id="GO:0020037">
    <property type="term" value="F:heme binding"/>
    <property type="evidence" value="ECO:0007669"/>
    <property type="project" value="InterPro"/>
</dbReference>
<keyword evidence="5 9" id="KW-0560">Oxidoreductase</keyword>
<keyword evidence="6 8" id="KW-0408">Iron</keyword>
<keyword evidence="7 9" id="KW-0503">Monooxygenase</keyword>
<evidence type="ECO:0000256" key="4">
    <source>
        <dbReference type="ARBA" id="ARBA00022723"/>
    </source>
</evidence>
<dbReference type="InterPro" id="IPR002401">
    <property type="entry name" value="Cyt_P450_E_grp-I"/>
</dbReference>
<dbReference type="PRINTS" id="PR00463">
    <property type="entry name" value="EP450I"/>
</dbReference>
<dbReference type="PRINTS" id="PR00385">
    <property type="entry name" value="P450"/>
</dbReference>
<dbReference type="OrthoDB" id="1470350at2759"/>
<dbReference type="AlphaFoldDB" id="A0A1J1I211"/>
<dbReference type="InterPro" id="IPR001128">
    <property type="entry name" value="Cyt_P450"/>
</dbReference>
<evidence type="ECO:0000256" key="2">
    <source>
        <dbReference type="ARBA" id="ARBA00010617"/>
    </source>
</evidence>
<sequence length="392" mass="45767">MSKSCLQRPLILLKFFDVDEGLLSSRYNQWIHDRRFMNQYFSTKKIQSYIASFYECADCLVDKINKKHSHTNNEIELLPLIEFCAVQGVCTTLFGMALEDERISDIYKKTSVIFETNTETFENGLKNPLQFLDIFYKRSSNYRKVKNAQKYLTDLLTNMKFESESGESDESLLQGLIKNGSEKFTKKQVREHILTFLNAGLDTTSAMINYTILFLAMNLNCQEKLAEEITENLQNATELDALLKMEYLDRVVKESFRLAPPIFLIGRETIEDFEILPGVIIPKDTALTINTFVLHRRKEIYGDDSHNFNPDNFLPEKIANRHSFSFQPFSTGRRNCIGYRFAIFFIKVVLVQLIKNFKFTTKSKYEDLRFKYGMTLKLTENHLLMVDKRNSK</sequence>
<evidence type="ECO:0000313" key="10">
    <source>
        <dbReference type="EMBL" id="CRK92409.1"/>
    </source>
</evidence>
<dbReference type="Pfam" id="PF00067">
    <property type="entry name" value="p450"/>
    <property type="match status" value="1"/>
</dbReference>
<reference evidence="10 11" key="1">
    <citation type="submission" date="2015-04" db="EMBL/GenBank/DDBJ databases">
        <authorList>
            <person name="Syromyatnikov M.Y."/>
            <person name="Popov V.N."/>
        </authorList>
    </citation>
    <scope>NUCLEOTIDE SEQUENCE [LARGE SCALE GENOMIC DNA]</scope>
</reference>
<dbReference type="EMBL" id="CVRI01000027">
    <property type="protein sequence ID" value="CRK92409.1"/>
    <property type="molecule type" value="Genomic_DNA"/>
</dbReference>
<feature type="binding site" description="axial binding residue" evidence="8">
    <location>
        <position position="336"/>
    </location>
    <ligand>
        <name>heme</name>
        <dbReference type="ChEBI" id="CHEBI:30413"/>
    </ligand>
    <ligandPart>
        <name>Fe</name>
        <dbReference type="ChEBI" id="CHEBI:18248"/>
    </ligandPart>
</feature>
<dbReference type="InterPro" id="IPR050196">
    <property type="entry name" value="Cytochrome_P450_Monoox"/>
</dbReference>
<protein>
    <submittedName>
        <fullName evidence="10">CLUMA_CG005979, isoform A</fullName>
    </submittedName>
</protein>
<dbReference type="Gene3D" id="1.10.630.10">
    <property type="entry name" value="Cytochrome P450"/>
    <property type="match status" value="1"/>
</dbReference>
<comment type="similarity">
    <text evidence="2 9">Belongs to the cytochrome P450 family.</text>
</comment>
<keyword evidence="11" id="KW-1185">Reference proteome</keyword>
<evidence type="ECO:0000256" key="3">
    <source>
        <dbReference type="ARBA" id="ARBA00022617"/>
    </source>
</evidence>
<evidence type="ECO:0000256" key="7">
    <source>
        <dbReference type="ARBA" id="ARBA00023033"/>
    </source>
</evidence>
<dbReference type="SUPFAM" id="SSF48264">
    <property type="entry name" value="Cytochrome P450"/>
    <property type="match status" value="1"/>
</dbReference>
<dbReference type="GO" id="GO:0016705">
    <property type="term" value="F:oxidoreductase activity, acting on paired donors, with incorporation or reduction of molecular oxygen"/>
    <property type="evidence" value="ECO:0007669"/>
    <property type="project" value="InterPro"/>
</dbReference>
<accession>A0A1J1I211</accession>
<organism evidence="10 11">
    <name type="scientific">Clunio marinus</name>
    <dbReference type="NCBI Taxonomy" id="568069"/>
    <lineage>
        <taxon>Eukaryota</taxon>
        <taxon>Metazoa</taxon>
        <taxon>Ecdysozoa</taxon>
        <taxon>Arthropoda</taxon>
        <taxon>Hexapoda</taxon>
        <taxon>Insecta</taxon>
        <taxon>Pterygota</taxon>
        <taxon>Neoptera</taxon>
        <taxon>Endopterygota</taxon>
        <taxon>Diptera</taxon>
        <taxon>Nematocera</taxon>
        <taxon>Chironomoidea</taxon>
        <taxon>Chironomidae</taxon>
        <taxon>Clunio</taxon>
    </lineage>
</organism>
<name>A0A1J1I211_9DIPT</name>
<evidence type="ECO:0000256" key="1">
    <source>
        <dbReference type="ARBA" id="ARBA00001971"/>
    </source>
</evidence>